<dbReference type="PANTHER" id="PTHR37419:SF8">
    <property type="entry name" value="TOXIN YJJJ"/>
    <property type="match status" value="1"/>
</dbReference>
<keyword evidence="3" id="KW-0418">Kinase</keyword>
<protein>
    <submittedName>
        <fullName evidence="6">Capsule biosynthesis enzyme-like protein</fullName>
    </submittedName>
</protein>
<feature type="domain" description="HipA N-terminal subdomain 1" evidence="5">
    <location>
        <begin position="5"/>
        <end position="118"/>
    </location>
</feature>
<dbReference type="GO" id="GO:0004674">
    <property type="term" value="F:protein serine/threonine kinase activity"/>
    <property type="evidence" value="ECO:0007669"/>
    <property type="project" value="TreeGrafter"/>
</dbReference>
<dbReference type="Gene3D" id="1.10.1070.20">
    <property type="match status" value="1"/>
</dbReference>
<feature type="domain" description="HipA-like C-terminal" evidence="4">
    <location>
        <begin position="168"/>
        <end position="385"/>
    </location>
</feature>
<organism evidence="6 7">
    <name type="scientific">Bacteroides uniformis</name>
    <dbReference type="NCBI Taxonomy" id="820"/>
    <lineage>
        <taxon>Bacteria</taxon>
        <taxon>Pseudomonadati</taxon>
        <taxon>Bacteroidota</taxon>
        <taxon>Bacteroidia</taxon>
        <taxon>Bacteroidales</taxon>
        <taxon>Bacteroidaceae</taxon>
        <taxon>Bacteroides</taxon>
    </lineage>
</organism>
<dbReference type="Proteomes" id="UP000095788">
    <property type="component" value="Unassembled WGS sequence"/>
</dbReference>
<evidence type="ECO:0000259" key="4">
    <source>
        <dbReference type="Pfam" id="PF07804"/>
    </source>
</evidence>
<dbReference type="EMBL" id="CZBF01000004">
    <property type="protein sequence ID" value="CUQ00236.1"/>
    <property type="molecule type" value="Genomic_DNA"/>
</dbReference>
<evidence type="ECO:0000313" key="7">
    <source>
        <dbReference type="Proteomes" id="UP000095788"/>
    </source>
</evidence>
<dbReference type="GO" id="GO:0005829">
    <property type="term" value="C:cytosol"/>
    <property type="evidence" value="ECO:0007669"/>
    <property type="project" value="TreeGrafter"/>
</dbReference>
<dbReference type="InterPro" id="IPR012893">
    <property type="entry name" value="HipA-like_C"/>
</dbReference>
<evidence type="ECO:0000313" key="6">
    <source>
        <dbReference type="EMBL" id="CUQ00236.1"/>
    </source>
</evidence>
<dbReference type="InterPro" id="IPR052028">
    <property type="entry name" value="HipA_Ser/Thr_kinase"/>
</dbReference>
<dbReference type="RefSeq" id="WP_048695357.1">
    <property type="nucleotide sequence ID" value="NZ_CZBF01000004.1"/>
</dbReference>
<dbReference type="PANTHER" id="PTHR37419">
    <property type="entry name" value="SERINE/THREONINE-PROTEIN KINASE TOXIN HIPA"/>
    <property type="match status" value="1"/>
</dbReference>
<evidence type="ECO:0000256" key="3">
    <source>
        <dbReference type="ARBA" id="ARBA00022777"/>
    </source>
</evidence>
<evidence type="ECO:0000256" key="2">
    <source>
        <dbReference type="ARBA" id="ARBA00022679"/>
    </source>
</evidence>
<dbReference type="Pfam" id="PF07804">
    <property type="entry name" value="HipA_C"/>
    <property type="match status" value="1"/>
</dbReference>
<reference evidence="6 7" key="1">
    <citation type="submission" date="2015-09" db="EMBL/GenBank/DDBJ databases">
        <authorList>
            <consortium name="Pathogen Informatics"/>
        </authorList>
    </citation>
    <scope>NUCLEOTIDE SEQUENCE [LARGE SCALE GENOMIC DNA]</scope>
    <source>
        <strain evidence="6 7">2789STDY5834942</strain>
    </source>
</reference>
<dbReference type="AlphaFoldDB" id="A0A174SU22"/>
<dbReference type="Pfam" id="PF13657">
    <property type="entry name" value="Couple_hipA"/>
    <property type="match status" value="1"/>
</dbReference>
<name>A0A174SU22_BACUN</name>
<dbReference type="InterPro" id="IPR017508">
    <property type="entry name" value="HipA_N1"/>
</dbReference>
<evidence type="ECO:0000256" key="1">
    <source>
        <dbReference type="ARBA" id="ARBA00010164"/>
    </source>
</evidence>
<comment type="similarity">
    <text evidence="1">Belongs to the HipA Ser/Thr kinase family.</text>
</comment>
<sequence length="496" mass="56935">MMKSLKIMLWDEEIGRLAWDERRHLSYFTYNPDFIRKGLNISPLVAPVDGTRGLLPVWGEEAKIYQKLPAFVADSLPDAWGNQLFDLWRQQQKISNSEINPLDKLSFIGRRGMGALEFIPETNRERRIEKIDVKSLADLAERIFVERENARIMPEESITMQSLLTVGTSAGGRQPKAIIAINRETGEIRSGQIATLEGYDYYLLKFGNSEYCSAELEMTYYKLATMAGINMMPSMLYSVDGNNHFLTRRFDRNGGKKIHTQTLAAIYPDAESYEQLISVCRKLRLPDADCQEVFRRMVFNILSNNTDDHNKNFSFIMNEDGAWRLAPAYDITYIIDRGGYLPNKEHCMYIRAKLYDITRSDVIEFARDNGIRRPDAIIRDVVSSLKQFRTIAVENGVSESWIGRVESTIANHLKAWDEWECEAEDAAMEIDGHTISNMRVEQTYKGNYHLLASIDGVERKFVINKKNADFACIEQIGLANLTTEYLKTLVEKCFNL</sequence>
<evidence type="ECO:0000259" key="5">
    <source>
        <dbReference type="Pfam" id="PF13657"/>
    </source>
</evidence>
<proteinExistence type="inferred from homology"/>
<gene>
    <name evidence="6" type="ORF">ERS852554_02552</name>
</gene>
<accession>A0A174SU22</accession>
<keyword evidence="2" id="KW-0808">Transferase</keyword>